<feature type="compositionally biased region" description="Low complexity" evidence="1">
    <location>
        <begin position="34"/>
        <end position="48"/>
    </location>
</feature>
<evidence type="ECO:0000256" key="1">
    <source>
        <dbReference type="SAM" id="MobiDB-lite"/>
    </source>
</evidence>
<reference evidence="2 3" key="1">
    <citation type="submission" date="2016-03" db="EMBL/GenBank/DDBJ databases">
        <title>EvidentialGene: Evidence-directed Construction of Genes on Genomes.</title>
        <authorList>
            <person name="Gilbert D.G."/>
            <person name="Choi J.-H."/>
            <person name="Mockaitis K."/>
            <person name="Colbourne J."/>
            <person name="Pfrender M."/>
        </authorList>
    </citation>
    <scope>NUCLEOTIDE SEQUENCE [LARGE SCALE GENOMIC DNA]</scope>
    <source>
        <strain evidence="2 3">Xinb3</strain>
        <tissue evidence="2">Complete organism</tissue>
    </source>
</reference>
<dbReference type="AlphaFoldDB" id="A0A164N0K9"/>
<organism evidence="2 3">
    <name type="scientific">Daphnia magna</name>
    <dbReference type="NCBI Taxonomy" id="35525"/>
    <lineage>
        <taxon>Eukaryota</taxon>
        <taxon>Metazoa</taxon>
        <taxon>Ecdysozoa</taxon>
        <taxon>Arthropoda</taxon>
        <taxon>Crustacea</taxon>
        <taxon>Branchiopoda</taxon>
        <taxon>Diplostraca</taxon>
        <taxon>Cladocera</taxon>
        <taxon>Anomopoda</taxon>
        <taxon>Daphniidae</taxon>
        <taxon>Daphnia</taxon>
    </lineage>
</organism>
<comment type="caution">
    <text evidence="2">The sequence shown here is derived from an EMBL/GenBank/DDBJ whole genome shotgun (WGS) entry which is preliminary data.</text>
</comment>
<feature type="region of interest" description="Disordered" evidence="1">
    <location>
        <begin position="100"/>
        <end position="119"/>
    </location>
</feature>
<name>A0A164N0K9_9CRUS</name>
<dbReference type="STRING" id="35525.A0A164N0K9"/>
<gene>
    <name evidence="2" type="ORF">APZ42_031250</name>
</gene>
<keyword evidence="3" id="KW-1185">Reference proteome</keyword>
<protein>
    <submittedName>
        <fullName evidence="2">Uncharacterized protein</fullName>
    </submittedName>
</protein>
<dbReference type="Proteomes" id="UP000076858">
    <property type="component" value="Unassembled WGS sequence"/>
</dbReference>
<proteinExistence type="predicted"/>
<accession>A0A164N0K9</accession>
<evidence type="ECO:0000313" key="3">
    <source>
        <dbReference type="Proteomes" id="UP000076858"/>
    </source>
</evidence>
<sequence length="209" mass="23513">MPKSCRPKSYNNYLRSLKADNIPEIPRSTLWRKGLQAGTRQGTATQTAPDGHHDPDIQQDDAVTADHYQQQPPLPDYSHDSDSEGDLEDLLNATVGVDELLNNQPEGDDNNRDSDEGNEPVFLGLTMTKSQLLALVFAFILRHHLSKTCLQDLLSILCSLIPNCIPKSKYSFYKEFSQPSTKVILHYKCPVYEESLNSDDTDDEFLTTL</sequence>
<dbReference type="EMBL" id="LRGB01002904">
    <property type="protein sequence ID" value="KZS05540.1"/>
    <property type="molecule type" value="Genomic_DNA"/>
</dbReference>
<evidence type="ECO:0000313" key="2">
    <source>
        <dbReference type="EMBL" id="KZS05540.1"/>
    </source>
</evidence>
<feature type="region of interest" description="Disordered" evidence="1">
    <location>
        <begin position="19"/>
        <end position="86"/>
    </location>
</feature>
<dbReference type="OrthoDB" id="7697691at2759"/>